<name>A0A0D0W0Z2_9ACTN</name>
<evidence type="ECO:0000313" key="1">
    <source>
        <dbReference type="EMBL" id="KIR66473.1"/>
    </source>
</evidence>
<dbReference type="EMBL" id="JXSX01000001">
    <property type="protein sequence ID" value="KIR66473.1"/>
    <property type="molecule type" value="Genomic_DNA"/>
</dbReference>
<keyword evidence="2" id="KW-1185">Reference proteome</keyword>
<sequence length="135" mass="14542">MVLSATAALCAAYGISWRVAPDAPEQNLPHLSESLARARRDGRVFLLPPASRSWLGLRYAHPDTGYALALLLVWSYGASRHDGDEAGAGGPVAVAVWHLRMLSPPHAHRMLADVEAALVRHHGARWVTEAPVRGA</sequence>
<proteinExistence type="predicted"/>
<evidence type="ECO:0000313" key="2">
    <source>
        <dbReference type="Proteomes" id="UP000032254"/>
    </source>
</evidence>
<reference evidence="1 2" key="1">
    <citation type="submission" date="2015-01" db="EMBL/GenBank/DDBJ databases">
        <title>Sequencing and annotation of Micromonospora carbonacea strain JXNU-1 genome.</title>
        <authorList>
            <person name="Long Z."/>
            <person name="Huang Y."/>
            <person name="Jiang Y."/>
        </authorList>
    </citation>
    <scope>NUCLEOTIDE SEQUENCE [LARGE SCALE GENOMIC DNA]</scope>
    <source>
        <strain evidence="1 2">JXNU-1</strain>
    </source>
</reference>
<protein>
    <submittedName>
        <fullName evidence="1">Uncharacterized protein</fullName>
    </submittedName>
</protein>
<dbReference type="AlphaFoldDB" id="A0A0D0W0Z2"/>
<gene>
    <name evidence="1" type="ORF">TK50_15530</name>
</gene>
<dbReference type="Proteomes" id="UP000032254">
    <property type="component" value="Unassembled WGS sequence"/>
</dbReference>
<accession>A0A0D0W0Z2</accession>
<comment type="caution">
    <text evidence="1">The sequence shown here is derived from an EMBL/GenBank/DDBJ whole genome shotgun (WGS) entry which is preliminary data.</text>
</comment>
<organism evidence="1 2">
    <name type="scientific">Micromonospora haikouensis</name>
    <dbReference type="NCBI Taxonomy" id="686309"/>
    <lineage>
        <taxon>Bacteria</taxon>
        <taxon>Bacillati</taxon>
        <taxon>Actinomycetota</taxon>
        <taxon>Actinomycetes</taxon>
        <taxon>Micromonosporales</taxon>
        <taxon>Micromonosporaceae</taxon>
        <taxon>Micromonospora</taxon>
    </lineage>
</organism>